<dbReference type="HOGENOM" id="CLU_2448791_0_0_11"/>
<gene>
    <name evidence="1" type="ordered locus">Bfae_04960</name>
</gene>
<proteinExistence type="predicted"/>
<protein>
    <submittedName>
        <fullName evidence="1">Uncharacterized protein</fullName>
    </submittedName>
</protein>
<evidence type="ECO:0000313" key="1">
    <source>
        <dbReference type="EMBL" id="ACU84365.1"/>
    </source>
</evidence>
<organism evidence="1 2">
    <name type="scientific">Brachybacterium faecium (strain ATCC 43885 / DSM 4810 / JCM 11609 / LMG 19847 / NBRC 14762 / NCIMB 9860 / 6-10)</name>
    <dbReference type="NCBI Taxonomy" id="446465"/>
    <lineage>
        <taxon>Bacteria</taxon>
        <taxon>Bacillati</taxon>
        <taxon>Actinomycetota</taxon>
        <taxon>Actinomycetes</taxon>
        <taxon>Micrococcales</taxon>
        <taxon>Dermabacteraceae</taxon>
        <taxon>Brachybacterium</taxon>
    </lineage>
</organism>
<keyword evidence="2" id="KW-1185">Reference proteome</keyword>
<reference evidence="1 2" key="1">
    <citation type="journal article" date="2009" name="Stand. Genomic Sci.">
        <title>Complete genome sequence of Brachybacterium faecium type strain (Schefferle 6-10).</title>
        <authorList>
            <person name="Lapidus A."/>
            <person name="Pukall R."/>
            <person name="Labuttii K."/>
            <person name="Copeland A."/>
            <person name="Del Rio T.G."/>
            <person name="Nolan M."/>
            <person name="Chen F."/>
            <person name="Lucas S."/>
            <person name="Tice H."/>
            <person name="Cheng J.F."/>
            <person name="Bruce D."/>
            <person name="Goodwin L."/>
            <person name="Pitluck S."/>
            <person name="Rohde M."/>
            <person name="Goker M."/>
            <person name="Pati A."/>
            <person name="Ivanova N."/>
            <person name="Mavrommatis K."/>
            <person name="Chen A."/>
            <person name="Palaniappan K."/>
            <person name="D'haeseleer P."/>
            <person name="Chain P."/>
            <person name="Bristow J."/>
            <person name="Eisen J.A."/>
            <person name="Markowitz V."/>
            <person name="Hugenholtz P."/>
            <person name="Kyrpides N.C."/>
            <person name="Klenk H.P."/>
        </authorList>
    </citation>
    <scope>NUCLEOTIDE SEQUENCE [LARGE SCALE GENOMIC DNA]</scope>
    <source>
        <strain evidence="2">ATCC 43885 / DSM 4810 / JCM 11609 / LMG 19847 / NBRC 14762 / NCIMB 9860 / 6-10</strain>
    </source>
</reference>
<sequence length="89" mass="9682">MQLCLFIPNPVHESLHLRGGGVWDDCAQRIEALADGRHLLPQLVSFGIRLSFTERVEALHSDHVAAHGLVGDAVRRIAPEVIRAAAGRA</sequence>
<dbReference type="KEGG" id="bfa:Bfae_04960"/>
<dbReference type="AlphaFoldDB" id="C7MHF6"/>
<name>C7MHF6_BRAFD</name>
<evidence type="ECO:0000313" key="2">
    <source>
        <dbReference type="Proteomes" id="UP000001919"/>
    </source>
</evidence>
<dbReference type="Proteomes" id="UP000001919">
    <property type="component" value="Chromosome"/>
</dbReference>
<accession>C7MHF6</accession>
<dbReference type="EMBL" id="CP001643">
    <property type="protein sequence ID" value="ACU84365.1"/>
    <property type="molecule type" value="Genomic_DNA"/>
</dbReference>